<evidence type="ECO:0000259" key="4">
    <source>
        <dbReference type="PROSITE" id="PS51000"/>
    </source>
</evidence>
<reference evidence="5" key="1">
    <citation type="submission" date="2021-01" db="EMBL/GenBank/DDBJ databases">
        <title>YIM 132084 draft genome.</title>
        <authorList>
            <person name="An D."/>
        </authorList>
    </citation>
    <scope>NUCLEOTIDE SEQUENCE</scope>
    <source>
        <strain evidence="5">YIM 132084</strain>
    </source>
</reference>
<dbReference type="InterPro" id="IPR036388">
    <property type="entry name" value="WH-like_DNA-bd_sf"/>
</dbReference>
<dbReference type="Pfam" id="PF00455">
    <property type="entry name" value="DeoRC"/>
    <property type="match status" value="1"/>
</dbReference>
<dbReference type="InterPro" id="IPR014036">
    <property type="entry name" value="DeoR-like_C"/>
</dbReference>
<dbReference type="PROSITE" id="PS51000">
    <property type="entry name" value="HTH_DEOR_2"/>
    <property type="match status" value="1"/>
</dbReference>
<dbReference type="PRINTS" id="PR00037">
    <property type="entry name" value="HTHLACR"/>
</dbReference>
<keyword evidence="1" id="KW-0805">Transcription regulation</keyword>
<dbReference type="InterPro" id="IPR050313">
    <property type="entry name" value="Carb_Metab_HTH_regulators"/>
</dbReference>
<dbReference type="InterPro" id="IPR018356">
    <property type="entry name" value="Tscrpt_reg_HTH_DeoR_CS"/>
</dbReference>
<dbReference type="PROSITE" id="PS00894">
    <property type="entry name" value="HTH_DEOR_1"/>
    <property type="match status" value="1"/>
</dbReference>
<dbReference type="GO" id="GO:0003700">
    <property type="term" value="F:DNA-binding transcription factor activity"/>
    <property type="evidence" value="ECO:0007669"/>
    <property type="project" value="InterPro"/>
</dbReference>
<dbReference type="RefSeq" id="WP_205261995.1">
    <property type="nucleotide sequence ID" value="NZ_JAERWK010000023.1"/>
</dbReference>
<dbReference type="PANTHER" id="PTHR30363:SF44">
    <property type="entry name" value="AGA OPERON TRANSCRIPTIONAL REPRESSOR-RELATED"/>
    <property type="match status" value="1"/>
</dbReference>
<dbReference type="GO" id="GO:0003677">
    <property type="term" value="F:DNA binding"/>
    <property type="evidence" value="ECO:0007669"/>
    <property type="project" value="UniProtKB-KW"/>
</dbReference>
<sequence length="261" mass="27715">MDRQERWSKVLELLAASELLTVEAAAAALEVSPATIRRDFEELADRQMLVRTRGGAKANGMAYDLPLRYKSGRNAEEKRRIGAAAAELIPDRSIVGFTGGTTTTEVARALAARPDRPTDRTAPWITVVTNAMNIASEMILRPAVKVVLTGGVARPQSYELVGSLAEPALRELSLDLAVIGVNAVSADRGASTENEEEASINRLLAQRADAVIVVADSTKIGRRAFAQVCPASTINTLVTDTGADPAQVAALTTAGIRVIQV</sequence>
<keyword evidence="6" id="KW-1185">Reference proteome</keyword>
<dbReference type="InterPro" id="IPR037171">
    <property type="entry name" value="NagB/RpiA_transferase-like"/>
</dbReference>
<keyword evidence="2" id="KW-0238">DNA-binding</keyword>
<proteinExistence type="predicted"/>
<dbReference type="SUPFAM" id="SSF100950">
    <property type="entry name" value="NagB/RpiA/CoA transferase-like"/>
    <property type="match status" value="1"/>
</dbReference>
<evidence type="ECO:0000313" key="6">
    <source>
        <dbReference type="Proteomes" id="UP000663792"/>
    </source>
</evidence>
<dbReference type="SMART" id="SM00420">
    <property type="entry name" value="HTH_DEOR"/>
    <property type="match status" value="1"/>
</dbReference>
<dbReference type="InterPro" id="IPR036390">
    <property type="entry name" value="WH_DNA-bd_sf"/>
</dbReference>
<dbReference type="AlphaFoldDB" id="A0A939C0Q7"/>
<evidence type="ECO:0000256" key="1">
    <source>
        <dbReference type="ARBA" id="ARBA00023015"/>
    </source>
</evidence>
<dbReference type="SMART" id="SM01134">
    <property type="entry name" value="DeoRC"/>
    <property type="match status" value="1"/>
</dbReference>
<accession>A0A939C0Q7</accession>
<evidence type="ECO:0000256" key="2">
    <source>
        <dbReference type="ARBA" id="ARBA00023125"/>
    </source>
</evidence>
<dbReference type="PANTHER" id="PTHR30363">
    <property type="entry name" value="HTH-TYPE TRANSCRIPTIONAL REGULATOR SRLR-RELATED"/>
    <property type="match status" value="1"/>
</dbReference>
<comment type="caution">
    <text evidence="5">The sequence shown here is derived from an EMBL/GenBank/DDBJ whole genome shotgun (WGS) entry which is preliminary data.</text>
</comment>
<dbReference type="EMBL" id="JAERWK010000023">
    <property type="protein sequence ID" value="MBM9469031.1"/>
    <property type="molecule type" value="Genomic_DNA"/>
</dbReference>
<dbReference type="Gene3D" id="3.40.50.1360">
    <property type="match status" value="1"/>
</dbReference>
<dbReference type="Proteomes" id="UP000663792">
    <property type="component" value="Unassembled WGS sequence"/>
</dbReference>
<feature type="domain" description="HTH deoR-type" evidence="4">
    <location>
        <begin position="3"/>
        <end position="58"/>
    </location>
</feature>
<dbReference type="Gene3D" id="1.10.10.10">
    <property type="entry name" value="Winged helix-like DNA-binding domain superfamily/Winged helix DNA-binding domain"/>
    <property type="match status" value="1"/>
</dbReference>
<keyword evidence="3" id="KW-0804">Transcription</keyword>
<evidence type="ECO:0000313" key="5">
    <source>
        <dbReference type="EMBL" id="MBM9469031.1"/>
    </source>
</evidence>
<organism evidence="5 6">
    <name type="scientific">Nakamurella leprariae</name>
    <dbReference type="NCBI Taxonomy" id="2803911"/>
    <lineage>
        <taxon>Bacteria</taxon>
        <taxon>Bacillati</taxon>
        <taxon>Actinomycetota</taxon>
        <taxon>Actinomycetes</taxon>
        <taxon>Nakamurellales</taxon>
        <taxon>Nakamurellaceae</taxon>
        <taxon>Nakamurella</taxon>
    </lineage>
</organism>
<gene>
    <name evidence="5" type="ORF">JL106_17230</name>
</gene>
<dbReference type="InterPro" id="IPR001034">
    <property type="entry name" value="DeoR_HTH"/>
</dbReference>
<protein>
    <submittedName>
        <fullName evidence="5">DeoR/GlpR transcriptional regulator</fullName>
    </submittedName>
</protein>
<evidence type="ECO:0000256" key="3">
    <source>
        <dbReference type="ARBA" id="ARBA00023163"/>
    </source>
</evidence>
<dbReference type="Pfam" id="PF08220">
    <property type="entry name" value="HTH_DeoR"/>
    <property type="match status" value="1"/>
</dbReference>
<name>A0A939C0Q7_9ACTN</name>
<dbReference type="SUPFAM" id="SSF46785">
    <property type="entry name" value="Winged helix' DNA-binding domain"/>
    <property type="match status" value="1"/>
</dbReference>